<name>A0AAD4DDU9_9FUNG</name>
<evidence type="ECO:0000313" key="1">
    <source>
        <dbReference type="EMBL" id="KAG0275313.1"/>
    </source>
</evidence>
<keyword evidence="2" id="KW-1185">Reference proteome</keyword>
<proteinExistence type="predicted"/>
<dbReference type="Proteomes" id="UP001194580">
    <property type="component" value="Unassembled WGS sequence"/>
</dbReference>
<reference evidence="1" key="1">
    <citation type="journal article" date="2020" name="Fungal Divers.">
        <title>Resolving the Mortierellaceae phylogeny through synthesis of multi-gene phylogenetics and phylogenomics.</title>
        <authorList>
            <person name="Vandepol N."/>
            <person name="Liber J."/>
            <person name="Desiro A."/>
            <person name="Na H."/>
            <person name="Kennedy M."/>
            <person name="Barry K."/>
            <person name="Grigoriev I.V."/>
            <person name="Miller A.N."/>
            <person name="O'Donnell K."/>
            <person name="Stajich J.E."/>
            <person name="Bonito G."/>
        </authorList>
    </citation>
    <scope>NUCLEOTIDE SEQUENCE</scope>
    <source>
        <strain evidence="1">NRRL 28262</strain>
    </source>
</reference>
<organism evidence="1 2">
    <name type="scientific">Linnemannia exigua</name>
    <dbReference type="NCBI Taxonomy" id="604196"/>
    <lineage>
        <taxon>Eukaryota</taxon>
        <taxon>Fungi</taxon>
        <taxon>Fungi incertae sedis</taxon>
        <taxon>Mucoromycota</taxon>
        <taxon>Mortierellomycotina</taxon>
        <taxon>Mortierellomycetes</taxon>
        <taxon>Mortierellales</taxon>
        <taxon>Mortierellaceae</taxon>
        <taxon>Linnemannia</taxon>
    </lineage>
</organism>
<dbReference type="AlphaFoldDB" id="A0AAD4DDU9"/>
<dbReference type="EMBL" id="JAAAIL010000494">
    <property type="protein sequence ID" value="KAG0275313.1"/>
    <property type="molecule type" value="Genomic_DNA"/>
</dbReference>
<evidence type="ECO:0000313" key="2">
    <source>
        <dbReference type="Proteomes" id="UP001194580"/>
    </source>
</evidence>
<comment type="caution">
    <text evidence="1">The sequence shown here is derived from an EMBL/GenBank/DDBJ whole genome shotgun (WGS) entry which is preliminary data.</text>
</comment>
<gene>
    <name evidence="1" type="ORF">BGZ95_008937</name>
</gene>
<sequence>MKVYVVSQMDHYDDYKRGETGYTIVKVIQDKEKAYEFAHNKQLKDMRKDNLVADNDEENEEGLPTYSRDEKDKTWKVSYGKLIKYFDKVLNEPEFTAMASQRRFLVVERTLE</sequence>
<protein>
    <submittedName>
        <fullName evidence="1">Uncharacterized protein</fullName>
    </submittedName>
</protein>
<accession>A0AAD4DDU9</accession>